<dbReference type="SMART" id="SM00895">
    <property type="entry name" value="FCD"/>
    <property type="match status" value="1"/>
</dbReference>
<dbReference type="CDD" id="cd07377">
    <property type="entry name" value="WHTH_GntR"/>
    <property type="match status" value="1"/>
</dbReference>
<evidence type="ECO:0000313" key="7">
    <source>
        <dbReference type="Proteomes" id="UP000325576"/>
    </source>
</evidence>
<dbReference type="Pfam" id="PF00392">
    <property type="entry name" value="GntR"/>
    <property type="match status" value="1"/>
</dbReference>
<keyword evidence="2" id="KW-0238">DNA-binding</keyword>
<keyword evidence="3" id="KW-0804">Transcription</keyword>
<reference evidence="6 7" key="1">
    <citation type="journal article" date="2017" name="Poromechanics V (2013)">
        <title>Genomic Characterization of the Arsenic-Tolerant Actinobacterium, &lt;i&gt;Rhodococcus erythropolis&lt;/i&gt; S43.</title>
        <authorList>
            <person name="Retamal-Morales G."/>
            <person name="Mehnert M."/>
            <person name="Schwabe R."/>
            <person name="Tischler D."/>
            <person name="Schloemann M."/>
            <person name="Levican G.J."/>
        </authorList>
    </citation>
    <scope>NUCLEOTIDE SEQUENCE [LARGE SCALE GENOMIC DNA]</scope>
    <source>
        <strain evidence="6 7">S43</strain>
    </source>
</reference>
<feature type="domain" description="HTH gntR-type" evidence="5">
    <location>
        <begin position="1"/>
        <end position="66"/>
    </location>
</feature>
<comment type="caution">
    <text evidence="6">The sequence shown here is derived from an EMBL/GenBank/DDBJ whole genome shotgun (WGS) entry which is preliminary data.</text>
</comment>
<dbReference type="InterPro" id="IPR036388">
    <property type="entry name" value="WH-like_DNA-bd_sf"/>
</dbReference>
<dbReference type="Gene3D" id="1.20.120.530">
    <property type="entry name" value="GntR ligand-binding domain-like"/>
    <property type="match status" value="1"/>
</dbReference>
<evidence type="ECO:0000256" key="4">
    <source>
        <dbReference type="SAM" id="MobiDB-lite"/>
    </source>
</evidence>
<dbReference type="SUPFAM" id="SSF46785">
    <property type="entry name" value="Winged helix' DNA-binding domain"/>
    <property type="match status" value="1"/>
</dbReference>
<dbReference type="GO" id="GO:0003700">
    <property type="term" value="F:DNA-binding transcription factor activity"/>
    <property type="evidence" value="ECO:0007669"/>
    <property type="project" value="InterPro"/>
</dbReference>
<dbReference type="PRINTS" id="PR00035">
    <property type="entry name" value="HTHGNTR"/>
</dbReference>
<name>A0A5N5DZK3_RHOER</name>
<dbReference type="PANTHER" id="PTHR43537">
    <property type="entry name" value="TRANSCRIPTIONAL REGULATOR, GNTR FAMILY"/>
    <property type="match status" value="1"/>
</dbReference>
<dbReference type="PROSITE" id="PS50949">
    <property type="entry name" value="HTH_GNTR"/>
    <property type="match status" value="1"/>
</dbReference>
<evidence type="ECO:0000313" key="6">
    <source>
        <dbReference type="EMBL" id="KAB2583213.1"/>
    </source>
</evidence>
<dbReference type="Pfam" id="PF07729">
    <property type="entry name" value="FCD"/>
    <property type="match status" value="1"/>
</dbReference>
<dbReference type="SMART" id="SM00345">
    <property type="entry name" value="HTH_GNTR"/>
    <property type="match status" value="1"/>
</dbReference>
<organism evidence="6 7">
    <name type="scientific">Rhodococcus erythropolis</name>
    <name type="common">Arthrobacter picolinophilus</name>
    <dbReference type="NCBI Taxonomy" id="1833"/>
    <lineage>
        <taxon>Bacteria</taxon>
        <taxon>Bacillati</taxon>
        <taxon>Actinomycetota</taxon>
        <taxon>Actinomycetes</taxon>
        <taxon>Mycobacteriales</taxon>
        <taxon>Nocardiaceae</taxon>
        <taxon>Rhodococcus</taxon>
        <taxon>Rhodococcus erythropolis group</taxon>
    </lineage>
</organism>
<dbReference type="GO" id="GO:0003677">
    <property type="term" value="F:DNA binding"/>
    <property type="evidence" value="ECO:0007669"/>
    <property type="project" value="UniProtKB-KW"/>
</dbReference>
<accession>A0A5N5DZK3</accession>
<feature type="region of interest" description="Disordered" evidence="4">
    <location>
        <begin position="1"/>
        <end position="21"/>
    </location>
</feature>
<keyword evidence="1" id="KW-0805">Transcription regulation</keyword>
<dbReference type="InterPro" id="IPR036390">
    <property type="entry name" value="WH_DNA-bd_sf"/>
</dbReference>
<dbReference type="EMBL" id="MRBO01000588">
    <property type="protein sequence ID" value="KAB2583213.1"/>
    <property type="molecule type" value="Genomic_DNA"/>
</dbReference>
<evidence type="ECO:0000256" key="3">
    <source>
        <dbReference type="ARBA" id="ARBA00023163"/>
    </source>
</evidence>
<protein>
    <recommendedName>
        <fullName evidence="5">HTH gntR-type domain-containing protein</fullName>
    </recommendedName>
</protein>
<sequence length="247" mass="27492">MHHFARAISQGEMRPGDRFPSERALSERFGLSRQSVRKAIRTLADADVVTITSGQGAGSGTHVRSSIVPVDLIAPNRELPNFSDVARVLEARRLFEPPVALFASIRMDERDYDAIHDVLAMQRSANNLESIRSLDVRFHLAIANATHNSVIYQQMESLMQELEIARHVIPVQSPEKEIQETLEIHTETLAAISSGDPNRIAETMSIHLSMMEDAWERASGRKLSGYSRQLRFTLGADTSTSAWPSSS</sequence>
<gene>
    <name evidence="6" type="ORF">BS297_21765</name>
</gene>
<dbReference type="SUPFAM" id="SSF48008">
    <property type="entry name" value="GntR ligand-binding domain-like"/>
    <property type="match status" value="1"/>
</dbReference>
<proteinExistence type="predicted"/>
<dbReference type="Gene3D" id="1.10.10.10">
    <property type="entry name" value="Winged helix-like DNA-binding domain superfamily/Winged helix DNA-binding domain"/>
    <property type="match status" value="1"/>
</dbReference>
<dbReference type="Proteomes" id="UP000325576">
    <property type="component" value="Unassembled WGS sequence"/>
</dbReference>
<evidence type="ECO:0000256" key="1">
    <source>
        <dbReference type="ARBA" id="ARBA00023015"/>
    </source>
</evidence>
<dbReference type="InterPro" id="IPR008920">
    <property type="entry name" value="TF_FadR/GntR_C"/>
</dbReference>
<dbReference type="PANTHER" id="PTHR43537:SF5">
    <property type="entry name" value="UXU OPERON TRANSCRIPTIONAL REGULATOR"/>
    <property type="match status" value="1"/>
</dbReference>
<dbReference type="InterPro" id="IPR000524">
    <property type="entry name" value="Tscrpt_reg_HTH_GntR"/>
</dbReference>
<dbReference type="InterPro" id="IPR011711">
    <property type="entry name" value="GntR_C"/>
</dbReference>
<evidence type="ECO:0000259" key="5">
    <source>
        <dbReference type="PROSITE" id="PS50949"/>
    </source>
</evidence>
<dbReference type="AlphaFoldDB" id="A0A5N5DZK3"/>
<evidence type="ECO:0000256" key="2">
    <source>
        <dbReference type="ARBA" id="ARBA00023125"/>
    </source>
</evidence>